<organism evidence="4 5">
    <name type="scientific">Corynebacterium glucuronolyticum</name>
    <dbReference type="NCBI Taxonomy" id="39791"/>
    <lineage>
        <taxon>Bacteria</taxon>
        <taxon>Bacillati</taxon>
        <taxon>Actinomycetota</taxon>
        <taxon>Actinomycetes</taxon>
        <taxon>Mycobacteriales</taxon>
        <taxon>Corynebacteriaceae</taxon>
        <taxon>Corynebacterium</taxon>
    </lineage>
</organism>
<reference evidence="4" key="1">
    <citation type="submission" date="2021-02" db="EMBL/GenBank/DDBJ databases">
        <title>FDA dAtabase for Regulatory Grade micrObial Sequences (FDA-ARGOS): Supporting development and validation of Infectious Disease Dx tests.</title>
        <authorList>
            <person name="Sproer C."/>
            <person name="Gronow S."/>
            <person name="Severitt S."/>
            <person name="Schroder I."/>
            <person name="Tallon L."/>
            <person name="Sadzewicz L."/>
            <person name="Zhao X."/>
            <person name="Boylan J."/>
            <person name="Ott S."/>
            <person name="Bowen H."/>
            <person name="Vavikolanu K."/>
            <person name="Mehta A."/>
            <person name="Aluvathingal J."/>
            <person name="Nadendla S."/>
            <person name="Lowell S."/>
            <person name="Myers T."/>
            <person name="Yan Y."/>
            <person name="Sichtig H."/>
        </authorList>
    </citation>
    <scope>NUCLEOTIDE SEQUENCE</scope>
    <source>
        <strain evidence="4">FDAARGOS_1191</strain>
    </source>
</reference>
<evidence type="ECO:0000313" key="4">
    <source>
        <dbReference type="EMBL" id="QRP69876.1"/>
    </source>
</evidence>
<evidence type="ECO:0000313" key="5">
    <source>
        <dbReference type="Proteomes" id="UP000617681"/>
    </source>
</evidence>
<protein>
    <submittedName>
        <fullName evidence="4">Cobalamin-binding protein</fullName>
    </submittedName>
</protein>
<accession>A0AAX1L655</accession>
<dbReference type="InterPro" id="IPR050902">
    <property type="entry name" value="ABC_Transporter_SBP"/>
</dbReference>
<evidence type="ECO:0000256" key="1">
    <source>
        <dbReference type="ARBA" id="ARBA00008814"/>
    </source>
</evidence>
<dbReference type="InterPro" id="IPR054828">
    <property type="entry name" value="Vit_B12_bind_prot"/>
</dbReference>
<dbReference type="Proteomes" id="UP000617681">
    <property type="component" value="Chromosome"/>
</dbReference>
<keyword evidence="2" id="KW-0732">Signal</keyword>
<feature type="domain" description="Fe/B12 periplasmic-binding" evidence="3">
    <location>
        <begin position="20"/>
        <end position="253"/>
    </location>
</feature>
<dbReference type="EMBL" id="CP069534">
    <property type="protein sequence ID" value="QRP69876.1"/>
    <property type="molecule type" value="Genomic_DNA"/>
</dbReference>
<name>A0AAX1L655_9CORY</name>
<dbReference type="PANTHER" id="PTHR30535:SF35">
    <property type="entry name" value="PERIPLASMIC BINDING PROTEIN"/>
    <property type="match status" value="1"/>
</dbReference>
<sequence length="253" mass="28256">MPMLIDDSGASVPLTQPARRVVSLVPSLTEAIALTAPTALVGATDWCTQPPDLTVTRVRGTKNPDITAIAGLRPDLVVVNDEENRRVDVEELRRLTIPVWLTHIATVDEALDSMTRLFTQAFRVAVPAWLKEARNVWSRPASGPRIRVALPIWTKPWRWVGANTFATDLMRNLGWDNVVTDERYPLLTPADIAERAPDVVVLPDEPYSFTATDHQHFPVPAIHVAGRNLFWYGPAMATAREELEEAMDRRQAK</sequence>
<comment type="similarity">
    <text evidence="1">Belongs to the bacterial solute-binding protein 8 family.</text>
</comment>
<dbReference type="SUPFAM" id="SSF53807">
    <property type="entry name" value="Helical backbone' metal receptor"/>
    <property type="match status" value="1"/>
</dbReference>
<dbReference type="PROSITE" id="PS50983">
    <property type="entry name" value="FE_B12_PBP"/>
    <property type="match status" value="1"/>
</dbReference>
<evidence type="ECO:0000259" key="3">
    <source>
        <dbReference type="PROSITE" id="PS50983"/>
    </source>
</evidence>
<dbReference type="Gene3D" id="3.40.50.1980">
    <property type="entry name" value="Nitrogenase molybdenum iron protein domain"/>
    <property type="match status" value="2"/>
</dbReference>
<dbReference type="NCBIfam" id="NF038402">
    <property type="entry name" value="TroA_like"/>
    <property type="match status" value="1"/>
</dbReference>
<dbReference type="AlphaFoldDB" id="A0AAX1L655"/>
<dbReference type="PANTHER" id="PTHR30535">
    <property type="entry name" value="VITAMIN B12-BINDING PROTEIN"/>
    <property type="match status" value="1"/>
</dbReference>
<gene>
    <name evidence="4" type="ORF">I6J21_08690</name>
</gene>
<proteinExistence type="inferred from homology"/>
<dbReference type="InterPro" id="IPR002491">
    <property type="entry name" value="ABC_transptr_periplasmic_BD"/>
</dbReference>
<evidence type="ECO:0000256" key="2">
    <source>
        <dbReference type="ARBA" id="ARBA00022729"/>
    </source>
</evidence>